<dbReference type="GO" id="GO:0045490">
    <property type="term" value="P:pectin catabolic process"/>
    <property type="evidence" value="ECO:0007669"/>
    <property type="project" value="TreeGrafter"/>
</dbReference>
<keyword evidence="8" id="KW-1185">Reference proteome</keyword>
<organism evidence="7 8">
    <name type="scientific">Protomyces lactucae-debilis</name>
    <dbReference type="NCBI Taxonomy" id="2754530"/>
    <lineage>
        <taxon>Eukaryota</taxon>
        <taxon>Fungi</taxon>
        <taxon>Dikarya</taxon>
        <taxon>Ascomycota</taxon>
        <taxon>Taphrinomycotina</taxon>
        <taxon>Taphrinomycetes</taxon>
        <taxon>Taphrinales</taxon>
        <taxon>Protomycetaceae</taxon>
        <taxon>Protomyces</taxon>
    </lineage>
</organism>
<evidence type="ECO:0000313" key="7">
    <source>
        <dbReference type="EMBL" id="ORY80937.1"/>
    </source>
</evidence>
<dbReference type="Pfam" id="PF14683">
    <property type="entry name" value="CBM-like"/>
    <property type="match status" value="1"/>
</dbReference>
<dbReference type="SUPFAM" id="SSF49785">
    <property type="entry name" value="Galactose-binding domain-like"/>
    <property type="match status" value="1"/>
</dbReference>
<keyword evidence="1" id="KW-0732">Signal</keyword>
<dbReference type="STRING" id="56484.A0A1Y2FBD6"/>
<evidence type="ECO:0000259" key="5">
    <source>
        <dbReference type="Pfam" id="PF14683"/>
    </source>
</evidence>
<feature type="region of interest" description="Disordered" evidence="4">
    <location>
        <begin position="25"/>
        <end position="45"/>
    </location>
</feature>
<dbReference type="InterPro" id="IPR029411">
    <property type="entry name" value="RG-lyase_III"/>
</dbReference>
<feature type="domain" description="Rhamnogalacturonan lyase" evidence="5">
    <location>
        <begin position="122"/>
        <end position="293"/>
    </location>
</feature>
<dbReference type="InterPro" id="IPR008979">
    <property type="entry name" value="Galactose-bd-like_sf"/>
</dbReference>
<keyword evidence="7" id="KW-0456">Lyase</keyword>
<dbReference type="OrthoDB" id="114708at2759"/>
<evidence type="ECO:0000256" key="1">
    <source>
        <dbReference type="ARBA" id="ARBA00022729"/>
    </source>
</evidence>
<evidence type="ECO:0000259" key="6">
    <source>
        <dbReference type="Pfam" id="PF14686"/>
    </source>
</evidence>
<keyword evidence="2" id="KW-0119">Carbohydrate metabolism</keyword>
<dbReference type="EMBL" id="MCFI01000012">
    <property type="protein sequence ID" value="ORY80937.1"/>
    <property type="molecule type" value="Genomic_DNA"/>
</dbReference>
<dbReference type="GO" id="GO:0030246">
    <property type="term" value="F:carbohydrate binding"/>
    <property type="evidence" value="ECO:0007669"/>
    <property type="project" value="InterPro"/>
</dbReference>
<dbReference type="SUPFAM" id="SSF49452">
    <property type="entry name" value="Starch-binding domain-like"/>
    <property type="match status" value="1"/>
</dbReference>
<dbReference type="Gene3D" id="2.60.120.260">
    <property type="entry name" value="Galactose-binding domain-like"/>
    <property type="match status" value="1"/>
</dbReference>
<comment type="caution">
    <text evidence="7">The sequence shown here is derived from an EMBL/GenBank/DDBJ whole genome shotgun (WGS) entry which is preliminary data.</text>
</comment>
<gene>
    <name evidence="7" type="ORF">BCR37DRAFT_380819</name>
</gene>
<dbReference type="RefSeq" id="XP_040724582.1">
    <property type="nucleotide sequence ID" value="XM_040869560.1"/>
</dbReference>
<dbReference type="PANTHER" id="PTHR36574">
    <property type="entry name" value="RHAMNOGALACTURONATE LYASE-RELATED"/>
    <property type="match status" value="1"/>
</dbReference>
<dbReference type="InterPro" id="IPR029413">
    <property type="entry name" value="RG-lyase_II"/>
</dbReference>
<protein>
    <submittedName>
        <fullName evidence="7">Polysaccharide lyase family 4, domain III-domain-containing protein</fullName>
    </submittedName>
</protein>
<name>A0A1Y2FBD6_PROLT</name>
<feature type="domain" description="Rhamnogalacturonan lyase" evidence="6">
    <location>
        <begin position="56"/>
        <end position="107"/>
    </location>
</feature>
<evidence type="ECO:0000256" key="3">
    <source>
        <dbReference type="ARBA" id="ARBA00023326"/>
    </source>
</evidence>
<dbReference type="InterPro" id="IPR016590">
    <property type="entry name" value="Rhamnogalacturonase_B"/>
</dbReference>
<evidence type="ECO:0000256" key="2">
    <source>
        <dbReference type="ARBA" id="ARBA00023277"/>
    </source>
</evidence>
<sequence>MQNLPKGCMRSRDWHSLLARADVQSLSQARRRHEHKHHNDEHVSNNRHSYGVQEYTVVLNNEHAQYWSHVDKGGKFRINGMLAGTYHVRLFQDQREVQATNLVLARGGSAQVSIEAPAEQATMWSIGCHDGRPQGFLNADKFERMHPSDRRMSSWLPRTVSVGDVRQFPMAQIGGLNPTTIRFTLTAKEASSPRTLLIVTTAHVNRGRPFVKVNGTPQRVPPAPSHLQVYGKGVYESRVFTRGAHLLSPATYTFGALQLKAGLNEIVIDVAGRLKPGLSPFLQPTFVYDYVALV</sequence>
<dbReference type="AlphaFoldDB" id="A0A1Y2FBD6"/>
<dbReference type="Pfam" id="PF14686">
    <property type="entry name" value="fn3_3"/>
    <property type="match status" value="1"/>
</dbReference>
<evidence type="ECO:0000256" key="4">
    <source>
        <dbReference type="SAM" id="MobiDB-lite"/>
    </source>
</evidence>
<proteinExistence type="predicted"/>
<evidence type="ECO:0000313" key="8">
    <source>
        <dbReference type="Proteomes" id="UP000193685"/>
    </source>
</evidence>
<dbReference type="PANTHER" id="PTHR36574:SF1">
    <property type="entry name" value="RHAMNOGALACTURONATE LYASE-RELATED"/>
    <property type="match status" value="1"/>
</dbReference>
<reference evidence="7 8" key="1">
    <citation type="submission" date="2016-07" db="EMBL/GenBank/DDBJ databases">
        <title>Pervasive Adenine N6-methylation of Active Genes in Fungi.</title>
        <authorList>
            <consortium name="DOE Joint Genome Institute"/>
            <person name="Mondo S.J."/>
            <person name="Dannebaum R.O."/>
            <person name="Kuo R.C."/>
            <person name="Labutti K."/>
            <person name="Haridas S."/>
            <person name="Kuo A."/>
            <person name="Salamov A."/>
            <person name="Ahrendt S.R."/>
            <person name="Lipzen A."/>
            <person name="Sullivan W."/>
            <person name="Andreopoulos W.B."/>
            <person name="Clum A."/>
            <person name="Lindquist E."/>
            <person name="Daum C."/>
            <person name="Ramamoorthy G.K."/>
            <person name="Gryganskyi A."/>
            <person name="Culley D."/>
            <person name="Magnuson J.K."/>
            <person name="James T.Y."/>
            <person name="O'Malley M.A."/>
            <person name="Stajich J.E."/>
            <person name="Spatafora J.W."/>
            <person name="Visel A."/>
            <person name="Grigoriev I.V."/>
        </authorList>
    </citation>
    <scope>NUCLEOTIDE SEQUENCE [LARGE SCALE GENOMIC DNA]</scope>
    <source>
        <strain evidence="7 8">12-1054</strain>
    </source>
</reference>
<dbReference type="GeneID" id="63786159"/>
<dbReference type="Gene3D" id="2.60.40.1120">
    <property type="entry name" value="Carboxypeptidase-like, regulatory domain"/>
    <property type="match status" value="1"/>
</dbReference>
<accession>A0A1Y2FBD6</accession>
<dbReference type="GO" id="GO:0016837">
    <property type="term" value="F:carbon-oxygen lyase activity, acting on polysaccharides"/>
    <property type="evidence" value="ECO:0007669"/>
    <property type="project" value="InterPro"/>
</dbReference>
<keyword evidence="3" id="KW-0624">Polysaccharide degradation</keyword>
<dbReference type="InterPro" id="IPR013784">
    <property type="entry name" value="Carb-bd-like_fold"/>
</dbReference>
<dbReference type="Proteomes" id="UP000193685">
    <property type="component" value="Unassembled WGS sequence"/>
</dbReference>